<organism evidence="1 2">
    <name type="scientific">Dyadobacter psychrotolerans</name>
    <dbReference type="NCBI Taxonomy" id="2541721"/>
    <lineage>
        <taxon>Bacteria</taxon>
        <taxon>Pseudomonadati</taxon>
        <taxon>Bacteroidota</taxon>
        <taxon>Cytophagia</taxon>
        <taxon>Cytophagales</taxon>
        <taxon>Spirosomataceae</taxon>
        <taxon>Dyadobacter</taxon>
    </lineage>
</organism>
<evidence type="ECO:0000313" key="1">
    <source>
        <dbReference type="EMBL" id="TDE17680.1"/>
    </source>
</evidence>
<comment type="caution">
    <text evidence="1">The sequence shown here is derived from an EMBL/GenBank/DDBJ whole genome shotgun (WGS) entry which is preliminary data.</text>
</comment>
<name>A0A4R5DYR7_9BACT</name>
<proteinExistence type="predicted"/>
<keyword evidence="2" id="KW-1185">Reference proteome</keyword>
<dbReference type="AlphaFoldDB" id="A0A4R5DYR7"/>
<dbReference type="InterPro" id="IPR042525">
    <property type="entry name" value="Rad52_Rad59_Rad22_sf"/>
</dbReference>
<dbReference type="Proteomes" id="UP000294850">
    <property type="component" value="Unassembled WGS sequence"/>
</dbReference>
<accession>A0A4R5DYR7</accession>
<dbReference type="EMBL" id="SMFL01000002">
    <property type="protein sequence ID" value="TDE17680.1"/>
    <property type="molecule type" value="Genomic_DNA"/>
</dbReference>
<dbReference type="OrthoDB" id="9805874at2"/>
<evidence type="ECO:0000313" key="2">
    <source>
        <dbReference type="Proteomes" id="UP000294850"/>
    </source>
</evidence>
<sequence>MRIWDLVSKTDPKHTKPFKRSGGFSGTAIKPIYSVETMTKQFGPVGFGWGYTKPEYVTHSGPDNQLVVYCTIGVWYKDGDLKSEAFYGVGGDFVVVKQSSGLRADDEAYKKAFTDAMGNAFKHLGLSADVHMGQFDGSKYMDEPKPEPKVEPLLPERKAFIIETINSAKDVATVKKLNSDAQAECVAANDPTTFQDILKAAKERITQLQPPREEHLITGGGLVPTDISQF</sequence>
<dbReference type="Gene3D" id="3.30.390.80">
    <property type="entry name" value="DNA repair protein Rad52/59/22"/>
    <property type="match status" value="1"/>
</dbReference>
<dbReference type="GO" id="GO:0006302">
    <property type="term" value="P:double-strand break repair"/>
    <property type="evidence" value="ECO:0007669"/>
    <property type="project" value="UniProtKB-ARBA"/>
</dbReference>
<dbReference type="GO" id="GO:0006310">
    <property type="term" value="P:DNA recombination"/>
    <property type="evidence" value="ECO:0007669"/>
    <property type="project" value="UniProtKB-ARBA"/>
</dbReference>
<gene>
    <name evidence="1" type="ORF">E0F88_07260</name>
</gene>
<reference evidence="1 2" key="1">
    <citation type="submission" date="2019-03" db="EMBL/GenBank/DDBJ databases">
        <title>Dyadobacter AR-3-6 sp. nov., isolated from arctic soil.</title>
        <authorList>
            <person name="Chaudhary D.K."/>
        </authorList>
    </citation>
    <scope>NUCLEOTIDE SEQUENCE [LARGE SCALE GENOMIC DNA]</scope>
    <source>
        <strain evidence="1 2">AR-3-6</strain>
    </source>
</reference>
<evidence type="ECO:0008006" key="3">
    <source>
        <dbReference type="Google" id="ProtNLM"/>
    </source>
</evidence>
<dbReference type="RefSeq" id="WP_131957546.1">
    <property type="nucleotide sequence ID" value="NZ_SMFL01000002.1"/>
</dbReference>
<protein>
    <recommendedName>
        <fullName evidence="3">DNA repair protein Rad52</fullName>
    </recommendedName>
</protein>